<keyword evidence="6 7" id="KW-0472">Membrane</keyword>
<keyword evidence="3" id="KW-1003">Cell membrane</keyword>
<proteinExistence type="inferred from homology"/>
<evidence type="ECO:0000256" key="4">
    <source>
        <dbReference type="ARBA" id="ARBA00022692"/>
    </source>
</evidence>
<evidence type="ECO:0000259" key="8">
    <source>
        <dbReference type="PROSITE" id="PS51123"/>
    </source>
</evidence>
<evidence type="ECO:0000313" key="9">
    <source>
        <dbReference type="EMBL" id="BDG08076.1"/>
    </source>
</evidence>
<dbReference type="Pfam" id="PF00691">
    <property type="entry name" value="OmpA"/>
    <property type="match status" value="1"/>
</dbReference>
<dbReference type="PROSITE" id="PS51123">
    <property type="entry name" value="OMPA_2"/>
    <property type="match status" value="1"/>
</dbReference>
<sequence>MSLRPPRRRDVEEGDADNPLHDATWLYSYADLMTQLLIFSILMVTVVGLKESPAEARADPRQAQLERTVRDVEKYVAESKFRDALAVDRAADRLVIRMKSAILFDPGQAKLTPAAEEVLGGLVAVLSKVPSPLRVEGHTDDVPIQSARFPSNWELSTARAISVVEYLEDQGVAKERLSASGFGEFHPIIANDSAEHRALNRRVEIVVIGG</sequence>
<reference evidence="10" key="1">
    <citation type="journal article" date="2022" name="Int. J. Syst. Evol. Microbiol.">
        <title>Anaeromyxobacter oryzae sp. nov., Anaeromyxobacter diazotrophicus sp. nov. and Anaeromyxobacter paludicola sp. nov., isolated from paddy soils.</title>
        <authorList>
            <person name="Itoh H."/>
            <person name="Xu Z."/>
            <person name="Mise K."/>
            <person name="Masuda Y."/>
            <person name="Ushijima N."/>
            <person name="Hayakawa C."/>
            <person name="Shiratori Y."/>
            <person name="Senoo K."/>
        </authorList>
    </citation>
    <scope>NUCLEOTIDE SEQUENCE [LARGE SCALE GENOMIC DNA]</scope>
    <source>
        <strain evidence="10">Red630</strain>
    </source>
</reference>
<dbReference type="Pfam" id="PF13677">
    <property type="entry name" value="MotB_plug"/>
    <property type="match status" value="1"/>
</dbReference>
<evidence type="ECO:0000256" key="6">
    <source>
        <dbReference type="ARBA" id="ARBA00023136"/>
    </source>
</evidence>
<protein>
    <submittedName>
        <fullName evidence="9">Chemotaxis protein MotB</fullName>
    </submittedName>
</protein>
<dbReference type="Gene3D" id="3.30.1330.60">
    <property type="entry name" value="OmpA-like domain"/>
    <property type="match status" value="1"/>
</dbReference>
<dbReference type="InterPro" id="IPR036737">
    <property type="entry name" value="OmpA-like_sf"/>
</dbReference>
<keyword evidence="4" id="KW-0812">Transmembrane</keyword>
<dbReference type="RefSeq" id="WP_248345223.1">
    <property type="nucleotide sequence ID" value="NZ_AP025592.1"/>
</dbReference>
<dbReference type="EMBL" id="AP025592">
    <property type="protein sequence ID" value="BDG08076.1"/>
    <property type="molecule type" value="Genomic_DNA"/>
</dbReference>
<feature type="domain" description="OmpA-like" evidence="8">
    <location>
        <begin position="91"/>
        <end position="210"/>
    </location>
</feature>
<evidence type="ECO:0000256" key="7">
    <source>
        <dbReference type="PROSITE-ProRule" id="PRU00473"/>
    </source>
</evidence>
<name>A0ABM7X8C5_9BACT</name>
<dbReference type="InterPro" id="IPR006665">
    <property type="entry name" value="OmpA-like"/>
</dbReference>
<gene>
    <name evidence="9" type="ORF">AMPC_11890</name>
</gene>
<keyword evidence="10" id="KW-1185">Reference proteome</keyword>
<dbReference type="SUPFAM" id="SSF103088">
    <property type="entry name" value="OmpA-like"/>
    <property type="match status" value="1"/>
</dbReference>
<accession>A0ABM7X8C5</accession>
<organism evidence="9 10">
    <name type="scientific">Anaeromyxobacter paludicola</name>
    <dbReference type="NCBI Taxonomy" id="2918171"/>
    <lineage>
        <taxon>Bacteria</taxon>
        <taxon>Pseudomonadati</taxon>
        <taxon>Myxococcota</taxon>
        <taxon>Myxococcia</taxon>
        <taxon>Myxococcales</taxon>
        <taxon>Cystobacterineae</taxon>
        <taxon>Anaeromyxobacteraceae</taxon>
        <taxon>Anaeromyxobacter</taxon>
    </lineage>
</organism>
<evidence type="ECO:0000256" key="1">
    <source>
        <dbReference type="ARBA" id="ARBA00004162"/>
    </source>
</evidence>
<dbReference type="PANTHER" id="PTHR30329">
    <property type="entry name" value="STATOR ELEMENT OF FLAGELLAR MOTOR COMPLEX"/>
    <property type="match status" value="1"/>
</dbReference>
<dbReference type="InterPro" id="IPR025713">
    <property type="entry name" value="MotB-like_N_dom"/>
</dbReference>
<dbReference type="InterPro" id="IPR050330">
    <property type="entry name" value="Bact_OuterMem_StrucFunc"/>
</dbReference>
<evidence type="ECO:0000313" key="10">
    <source>
        <dbReference type="Proteomes" id="UP001162734"/>
    </source>
</evidence>
<evidence type="ECO:0000256" key="2">
    <source>
        <dbReference type="ARBA" id="ARBA00008914"/>
    </source>
</evidence>
<keyword evidence="5" id="KW-1133">Transmembrane helix</keyword>
<dbReference type="Proteomes" id="UP001162734">
    <property type="component" value="Chromosome"/>
</dbReference>
<evidence type="ECO:0000256" key="3">
    <source>
        <dbReference type="ARBA" id="ARBA00022475"/>
    </source>
</evidence>
<dbReference type="CDD" id="cd07185">
    <property type="entry name" value="OmpA_C-like"/>
    <property type="match status" value="1"/>
</dbReference>
<evidence type="ECO:0000256" key="5">
    <source>
        <dbReference type="ARBA" id="ARBA00022989"/>
    </source>
</evidence>
<comment type="similarity">
    <text evidence="2">Belongs to the MotB family.</text>
</comment>
<comment type="subcellular location">
    <subcellularLocation>
        <location evidence="1">Cell membrane</location>
        <topology evidence="1">Single-pass membrane protein</topology>
    </subcellularLocation>
</comment>
<dbReference type="PANTHER" id="PTHR30329:SF21">
    <property type="entry name" value="LIPOPROTEIN YIAD-RELATED"/>
    <property type="match status" value="1"/>
</dbReference>